<evidence type="ECO:0000313" key="4">
    <source>
        <dbReference type="Proteomes" id="UP000261284"/>
    </source>
</evidence>
<keyword evidence="2" id="KW-1133">Transmembrane helix</keyword>
<comment type="caution">
    <text evidence="3">The sequence shown here is derived from an EMBL/GenBank/DDBJ whole genome shotgun (WGS) entry which is preliminary data.</text>
</comment>
<feature type="compositionally biased region" description="Low complexity" evidence="1">
    <location>
        <begin position="280"/>
        <end position="312"/>
    </location>
</feature>
<accession>A0A3E1NJT6</accession>
<feature type="region of interest" description="Disordered" evidence="1">
    <location>
        <begin position="58"/>
        <end position="104"/>
    </location>
</feature>
<feature type="compositionally biased region" description="Low complexity" evidence="1">
    <location>
        <begin position="391"/>
        <end position="405"/>
    </location>
</feature>
<reference evidence="3 4" key="1">
    <citation type="submission" date="2018-08" db="EMBL/GenBank/DDBJ databases">
        <title>Chitinophagaceae sp. K23C18032701, a novel bacterium isolated from forest soil.</title>
        <authorList>
            <person name="Wang C."/>
        </authorList>
    </citation>
    <scope>NUCLEOTIDE SEQUENCE [LARGE SCALE GENOMIC DNA]</scope>
    <source>
        <strain evidence="3 4">K23C18032701</strain>
    </source>
</reference>
<feature type="compositionally biased region" description="Low complexity" evidence="1">
    <location>
        <begin position="87"/>
        <end position="96"/>
    </location>
</feature>
<dbReference type="Proteomes" id="UP000261284">
    <property type="component" value="Unassembled WGS sequence"/>
</dbReference>
<feature type="region of interest" description="Disordered" evidence="1">
    <location>
        <begin position="248"/>
        <end position="371"/>
    </location>
</feature>
<keyword evidence="2" id="KW-0812">Transmembrane</keyword>
<evidence type="ECO:0000313" key="3">
    <source>
        <dbReference type="EMBL" id="RFM28094.1"/>
    </source>
</evidence>
<dbReference type="EMBL" id="QTJU01000003">
    <property type="protein sequence ID" value="RFM28094.1"/>
    <property type="molecule type" value="Genomic_DNA"/>
</dbReference>
<name>A0A3E1NJT6_9BACT</name>
<gene>
    <name evidence="3" type="ORF">DXN05_11210</name>
</gene>
<feature type="transmembrane region" description="Helical" evidence="2">
    <location>
        <begin position="214"/>
        <end position="233"/>
    </location>
</feature>
<dbReference type="AlphaFoldDB" id="A0A3E1NJT6"/>
<feature type="compositionally biased region" description="Polar residues" evidence="1">
    <location>
        <begin position="313"/>
        <end position="327"/>
    </location>
</feature>
<feature type="compositionally biased region" description="Low complexity" evidence="1">
    <location>
        <begin position="65"/>
        <end position="77"/>
    </location>
</feature>
<evidence type="ECO:0000256" key="1">
    <source>
        <dbReference type="SAM" id="MobiDB-lite"/>
    </source>
</evidence>
<keyword evidence="2" id="KW-0472">Membrane</keyword>
<keyword evidence="4" id="KW-1185">Reference proteome</keyword>
<protein>
    <recommendedName>
        <fullName evidence="5">DUF4339 domain-containing protein</fullName>
    </recommendedName>
</protein>
<proteinExistence type="predicted"/>
<feature type="region of interest" description="Disordered" evidence="1">
    <location>
        <begin position="385"/>
        <end position="405"/>
    </location>
</feature>
<dbReference type="RefSeq" id="WP_116847340.1">
    <property type="nucleotide sequence ID" value="NZ_QTJU01000003.1"/>
</dbReference>
<evidence type="ECO:0008006" key="5">
    <source>
        <dbReference type="Google" id="ProtNLM"/>
    </source>
</evidence>
<dbReference type="OrthoDB" id="679074at2"/>
<feature type="compositionally biased region" description="Low complexity" evidence="1">
    <location>
        <begin position="359"/>
        <end position="370"/>
    </location>
</feature>
<sequence>MKQYRLLRDNKETGPYSAEELVRKGLKAYDLIWVDGKSASWRYPSEITELRAFAPAAEMPSADRQPQAQPAAATTPAPAQPQPQPTAPARQVPQQAEPAGSKPRFRIKADLHKVEIIPANQQAQEYTAAAAAAKAPTPAAVPQTAAASDATMGVGWEEAYSEWRTDNKGNVIHQAQTEEPAEATVKYSASLDDIKQRYEETVLNPRRRLEGSQWVRYGIGFLMIPLLGVAIWLGKKWDNKQTAEALHRPLTEEGADKPSVLSGADLKASDEPASSQLKNAGAAATKTKTAKTGQPTATHTTDANTAAKNTSTVPPNHTTAAVKTTPAQKPAGLPKTTVVKPPVTTAANKPVTAPVTKPGTSSSSVTAASGNTDKVPVVPAVVKESKPQTLPANNTTPAANTTAANVPKTQAPAATAPATTPVNTAPVAAKKRIADYVAVNDEYAVPGNNASMRLHVKNLSAMPVDLVVLDVQYYDAKGRFQKGETMYVNHLGAKDEVALEPPAAKTAQKVTYKVSLLSIEKKGIYLIAE</sequence>
<feature type="compositionally biased region" description="Low complexity" evidence="1">
    <location>
        <begin position="334"/>
        <end position="345"/>
    </location>
</feature>
<evidence type="ECO:0000256" key="2">
    <source>
        <dbReference type="SAM" id="Phobius"/>
    </source>
</evidence>
<organism evidence="3 4">
    <name type="scientific">Deminuibacter soli</name>
    <dbReference type="NCBI Taxonomy" id="2291815"/>
    <lineage>
        <taxon>Bacteria</taxon>
        <taxon>Pseudomonadati</taxon>
        <taxon>Bacteroidota</taxon>
        <taxon>Chitinophagia</taxon>
        <taxon>Chitinophagales</taxon>
        <taxon>Chitinophagaceae</taxon>
        <taxon>Deminuibacter</taxon>
    </lineage>
</organism>